<dbReference type="GO" id="GO:0016740">
    <property type="term" value="F:transferase activity"/>
    <property type="evidence" value="ECO:0007669"/>
    <property type="project" value="UniProtKB-KW"/>
</dbReference>
<dbReference type="RefSeq" id="WP_157362536.1">
    <property type="nucleotide sequence ID" value="NZ_WOWS01000001.1"/>
</dbReference>
<keyword evidence="3" id="KW-1185">Reference proteome</keyword>
<accession>A0A6L6U9U7</accession>
<keyword evidence="2" id="KW-0808">Transferase</keyword>
<dbReference type="InterPro" id="IPR001173">
    <property type="entry name" value="Glyco_trans_2-like"/>
</dbReference>
<dbReference type="CDD" id="cd04186">
    <property type="entry name" value="GT_2_like_c"/>
    <property type="match status" value="1"/>
</dbReference>
<comment type="caution">
    <text evidence="2">The sequence shown here is derived from an EMBL/GenBank/DDBJ whole genome shotgun (WGS) entry which is preliminary data.</text>
</comment>
<feature type="domain" description="Glycosyltransferase 2-like" evidence="1">
    <location>
        <begin position="4"/>
        <end position="132"/>
    </location>
</feature>
<gene>
    <name evidence="2" type="ORF">GN138_04535</name>
</gene>
<proteinExistence type="predicted"/>
<dbReference type="PANTHER" id="PTHR43179:SF7">
    <property type="entry name" value="RHAMNOSYLTRANSFERASE WBBL"/>
    <property type="match status" value="1"/>
</dbReference>
<dbReference type="Gene3D" id="3.90.550.10">
    <property type="entry name" value="Spore Coat Polysaccharide Biosynthesis Protein SpsA, Chain A"/>
    <property type="match status" value="1"/>
</dbReference>
<evidence type="ECO:0000313" key="3">
    <source>
        <dbReference type="Proteomes" id="UP000478208"/>
    </source>
</evidence>
<dbReference type="Proteomes" id="UP000478208">
    <property type="component" value="Unassembled WGS sequence"/>
</dbReference>
<evidence type="ECO:0000313" key="2">
    <source>
        <dbReference type="EMBL" id="MUU77702.1"/>
    </source>
</evidence>
<sequence>MKLSVVILNYNVRYFLELCLKSVEDAVANIDAEIIVIDNNSSDDSCSMVKQLFPFVKLIENRENSGFSKGNNIAVAEAKGEYLCILNPDTVVAEDTFTKLLNFSKSKTNLGIVGCQLIDGRGRFLPESKRNIPTPKVSLKKVLGKTNDYYANDIGIGSIRKVDILVGAFMWLKKEVYTAVSGFDESYFMYGEDIELSYKVLKAGYHNYYFGETTVIHFKGESTLKDATYAKRFYGAMQIFYKKHFKQNILFNIVVWFGIKLAQFLNKMPQKVEIASKRTIVYTNGIEESLEVQLPKPVHFKTTIQNKAEHHSMVIYDFNILKISDIICDMKAMSKQENIVFRFLPKSSKFILGSDSATNRGEVLHF</sequence>
<dbReference type="Pfam" id="PF00535">
    <property type="entry name" value="Glycos_transf_2"/>
    <property type="match status" value="1"/>
</dbReference>
<protein>
    <submittedName>
        <fullName evidence="2">Glycosyltransferase</fullName>
    </submittedName>
</protein>
<dbReference type="EMBL" id="WOWS01000001">
    <property type="protein sequence ID" value="MUU77702.1"/>
    <property type="molecule type" value="Genomic_DNA"/>
</dbReference>
<dbReference type="InterPro" id="IPR029044">
    <property type="entry name" value="Nucleotide-diphossugar_trans"/>
</dbReference>
<name>A0A6L6U9U7_9FLAO</name>
<organism evidence="2 3">
    <name type="scientific">Winogradskyella endarachnes</name>
    <dbReference type="NCBI Taxonomy" id="2681965"/>
    <lineage>
        <taxon>Bacteria</taxon>
        <taxon>Pseudomonadati</taxon>
        <taxon>Bacteroidota</taxon>
        <taxon>Flavobacteriia</taxon>
        <taxon>Flavobacteriales</taxon>
        <taxon>Flavobacteriaceae</taxon>
        <taxon>Winogradskyella</taxon>
    </lineage>
</organism>
<reference evidence="2 3" key="1">
    <citation type="submission" date="2019-12" db="EMBL/GenBank/DDBJ databases">
        <authorList>
            <person name="Li J."/>
        </authorList>
    </citation>
    <scope>NUCLEOTIDE SEQUENCE [LARGE SCALE GENOMIC DNA]</scope>
    <source>
        <strain evidence="2 3">HL2-2</strain>
    </source>
</reference>
<evidence type="ECO:0000259" key="1">
    <source>
        <dbReference type="Pfam" id="PF00535"/>
    </source>
</evidence>
<dbReference type="AlphaFoldDB" id="A0A6L6U9U7"/>
<dbReference type="PANTHER" id="PTHR43179">
    <property type="entry name" value="RHAMNOSYLTRANSFERASE WBBL"/>
    <property type="match status" value="1"/>
</dbReference>
<dbReference type="SUPFAM" id="SSF53448">
    <property type="entry name" value="Nucleotide-diphospho-sugar transferases"/>
    <property type="match status" value="1"/>
</dbReference>